<dbReference type="AlphaFoldDB" id="A0A1I5WCE4"/>
<organism evidence="2 3">
    <name type="scientific">Halolamina pelagica</name>
    <dbReference type="NCBI Taxonomy" id="699431"/>
    <lineage>
        <taxon>Archaea</taxon>
        <taxon>Methanobacteriati</taxon>
        <taxon>Methanobacteriota</taxon>
        <taxon>Stenosarchaea group</taxon>
        <taxon>Halobacteria</taxon>
        <taxon>Halobacteriales</taxon>
        <taxon>Haloferacaceae</taxon>
    </lineage>
</organism>
<evidence type="ECO:0000256" key="1">
    <source>
        <dbReference type="SAM" id="MobiDB-lite"/>
    </source>
</evidence>
<proteinExistence type="predicted"/>
<feature type="compositionally biased region" description="Basic and acidic residues" evidence="1">
    <location>
        <begin position="100"/>
        <end position="113"/>
    </location>
</feature>
<protein>
    <submittedName>
        <fullName evidence="2">Uncharacterized protein</fullName>
    </submittedName>
</protein>
<keyword evidence="3" id="KW-1185">Reference proteome</keyword>
<dbReference type="RefSeq" id="WP_074880871.1">
    <property type="nucleotide sequence ID" value="NZ_FOXI01000027.1"/>
</dbReference>
<accession>A0A1I5WCE4</accession>
<reference evidence="3" key="1">
    <citation type="submission" date="2016-10" db="EMBL/GenBank/DDBJ databases">
        <authorList>
            <person name="Varghese N."/>
            <person name="Submissions S."/>
        </authorList>
    </citation>
    <scope>NUCLEOTIDE SEQUENCE [LARGE SCALE GENOMIC DNA]</scope>
    <source>
        <strain evidence="3">CGMCC 1.10329</strain>
    </source>
</reference>
<dbReference type="EMBL" id="FOXI01000027">
    <property type="protein sequence ID" value="SFQ17307.1"/>
    <property type="molecule type" value="Genomic_DNA"/>
</dbReference>
<feature type="compositionally biased region" description="Acidic residues" evidence="1">
    <location>
        <begin position="193"/>
        <end position="205"/>
    </location>
</feature>
<sequence length="205" mass="22998">MDPPDTGGRKPRVTDRDLLDVFRDAEDPVLSTAEVADAVPIKRRGTLNRLRGLEDAGDLESKQIGGRNTVWWLADLLDVESDRSETRADTSATDTGAESADTRPESDTLPEDVRDYLEREDVPPKTEHGRSAVVDVFRFLREHGTAKTGEIQDAVYPDYTEEWGSARTMWNALDRYLPDVPGVEKGGYGEWEYTGDDDVREELEP</sequence>
<feature type="region of interest" description="Disordered" evidence="1">
    <location>
        <begin position="181"/>
        <end position="205"/>
    </location>
</feature>
<evidence type="ECO:0000313" key="2">
    <source>
        <dbReference type="EMBL" id="SFQ17307.1"/>
    </source>
</evidence>
<evidence type="ECO:0000313" key="3">
    <source>
        <dbReference type="Proteomes" id="UP000183769"/>
    </source>
</evidence>
<name>A0A1I5WCE4_9EURY</name>
<gene>
    <name evidence="2" type="ORF">SAMN05216277_1273</name>
</gene>
<dbReference type="Proteomes" id="UP000183769">
    <property type="component" value="Unassembled WGS sequence"/>
</dbReference>
<dbReference type="OrthoDB" id="189973at2157"/>
<feature type="region of interest" description="Disordered" evidence="1">
    <location>
        <begin position="82"/>
        <end position="113"/>
    </location>
</feature>